<dbReference type="Pfam" id="PF12671">
    <property type="entry name" value="Amidase_6"/>
    <property type="match status" value="1"/>
</dbReference>
<name>A0A0M3QKP3_STRPR</name>
<evidence type="ECO:0000256" key="1">
    <source>
        <dbReference type="SAM" id="MobiDB-lite"/>
    </source>
</evidence>
<dbReference type="Proteomes" id="UP000060513">
    <property type="component" value="Chromosome"/>
</dbReference>
<dbReference type="STRING" id="38300.SPRI_6807"/>
<reference evidence="4 5" key="1">
    <citation type="submission" date="2015-08" db="EMBL/GenBank/DDBJ databases">
        <title>Genome sequence of the pristinamycin over-producing bacterium Streptomyces pristinaespiralis HCCB10218.</title>
        <authorList>
            <person name="Tian J."/>
            <person name="Yang J."/>
            <person name="Li L."/>
            <person name="Ruan L."/>
            <person name="Wei W."/>
            <person name="Zheng G."/>
            <person name="Wei Z."/>
            <person name="Yang S."/>
            <person name="Ge M."/>
            <person name="Jiang W."/>
            <person name="Lu Y."/>
        </authorList>
    </citation>
    <scope>NUCLEOTIDE SEQUENCE [LARGE SCALE GENOMIC DNA]</scope>
    <source>
        <strain evidence="4 5">HCCB 10218</strain>
    </source>
</reference>
<proteinExistence type="predicted"/>
<dbReference type="EMBL" id="CP011340">
    <property type="protein sequence ID" value="ALC25113.1"/>
    <property type="molecule type" value="Genomic_DNA"/>
</dbReference>
<dbReference type="PANTHER" id="PTHR40032">
    <property type="entry name" value="EXPORTED PROTEIN-RELATED"/>
    <property type="match status" value="1"/>
</dbReference>
<sequence length="446" mass="48269">MGLRKRAITSTVVLGVAGALMAPAAPAGAAGDDTASLQVESGLGLHGRKARVMSVVYDYFEARDRGWLDPAESSTALSALRANGGALAAQPARFAAVPATVANEAEDENGLRATKVLTGFGQDSRVRFRGRTATVTLTAGTVLNWNNDDIGESSLHDTYTVTLEREKKTWRITDVFYAPVPSTESEESGPPIDLGDLPLPSDANKARATDAGEGKGDVSVLDTGTYDRDAAAAYAQKWSKQTPYTFTDATGRQRTAWVENHNPDYETFDNNCANFVSQSLHAGGWEKAGGWNKDDDNTWTNDLFGPRGPSTTWSVAYRLWTYAINDKRGERLRTWPPDDPTGDNQDVWSLEKGDLLFADWDPYGAADGKIDHAMIITRVLAIKNNGHTFYEPAYSQNSGSRTNLPLSIGMKIATGDKPDVDPVGGIGGQGRAPIYYPVHLKDTFEK</sequence>
<dbReference type="OrthoDB" id="4981342at2"/>
<keyword evidence="2" id="KW-0732">Signal</keyword>
<gene>
    <name evidence="4" type="ORF">SPRI_6807</name>
</gene>
<feature type="compositionally biased region" description="Low complexity" evidence="1">
    <location>
        <begin position="188"/>
        <end position="202"/>
    </location>
</feature>
<evidence type="ECO:0000259" key="3">
    <source>
        <dbReference type="Pfam" id="PF12671"/>
    </source>
</evidence>
<dbReference type="RefSeq" id="WP_037775477.1">
    <property type="nucleotide sequence ID" value="NZ_CP011340.1"/>
</dbReference>
<feature type="region of interest" description="Disordered" evidence="1">
    <location>
        <begin position="181"/>
        <end position="220"/>
    </location>
</feature>
<feature type="chain" id="PRO_5043624063" evidence="2">
    <location>
        <begin position="30"/>
        <end position="446"/>
    </location>
</feature>
<feature type="compositionally biased region" description="Basic and acidic residues" evidence="1">
    <location>
        <begin position="204"/>
        <end position="216"/>
    </location>
</feature>
<dbReference type="PANTHER" id="PTHR40032:SF1">
    <property type="entry name" value="EXPORTED PROTEIN"/>
    <property type="match status" value="1"/>
</dbReference>
<feature type="domain" description="Putative amidase" evidence="3">
    <location>
        <begin position="226"/>
        <end position="381"/>
    </location>
</feature>
<evidence type="ECO:0000313" key="5">
    <source>
        <dbReference type="Proteomes" id="UP000060513"/>
    </source>
</evidence>
<dbReference type="KEGG" id="spri:SPRI_6807"/>
<dbReference type="InterPro" id="IPR024301">
    <property type="entry name" value="Amidase_6"/>
</dbReference>
<organism evidence="4">
    <name type="scientific">Streptomyces pristinaespiralis</name>
    <dbReference type="NCBI Taxonomy" id="38300"/>
    <lineage>
        <taxon>Bacteria</taxon>
        <taxon>Bacillati</taxon>
        <taxon>Actinomycetota</taxon>
        <taxon>Actinomycetes</taxon>
        <taxon>Kitasatosporales</taxon>
        <taxon>Streptomycetaceae</taxon>
        <taxon>Streptomyces</taxon>
    </lineage>
</organism>
<dbReference type="GeneID" id="97232156"/>
<dbReference type="AlphaFoldDB" id="A0A0M3QKP3"/>
<evidence type="ECO:0000313" key="4">
    <source>
        <dbReference type="EMBL" id="ALC25113.1"/>
    </source>
</evidence>
<protein>
    <submittedName>
        <fullName evidence="4">Putative secreted protein</fullName>
    </submittedName>
</protein>
<evidence type="ECO:0000256" key="2">
    <source>
        <dbReference type="SAM" id="SignalP"/>
    </source>
</evidence>
<dbReference type="PATRIC" id="fig|38300.4.peg.7121"/>
<feature type="signal peptide" evidence="2">
    <location>
        <begin position="1"/>
        <end position="29"/>
    </location>
</feature>
<accession>A0A0M3QKP3</accession>